<dbReference type="InterPro" id="IPR002864">
    <property type="entry name" value="Acyl-ACP_thioesterase_NHD"/>
</dbReference>
<evidence type="ECO:0000313" key="11">
    <source>
        <dbReference type="Proteomes" id="UP000187651"/>
    </source>
</evidence>
<dbReference type="Proteomes" id="UP000187651">
    <property type="component" value="Unassembled WGS sequence"/>
</dbReference>
<gene>
    <name evidence="10" type="ORF">SAMN05216544_2292</name>
</gene>
<dbReference type="EMBL" id="FNHZ01000010">
    <property type="protein sequence ID" value="SDN27006.1"/>
    <property type="molecule type" value="Genomic_DNA"/>
</dbReference>
<keyword evidence="11" id="KW-1185">Reference proteome</keyword>
<evidence type="ECO:0000313" key="10">
    <source>
        <dbReference type="EMBL" id="SDN27006.1"/>
    </source>
</evidence>
<keyword evidence="6" id="KW-0443">Lipid metabolism</keyword>
<reference evidence="11" key="1">
    <citation type="submission" date="2016-10" db="EMBL/GenBank/DDBJ databases">
        <authorList>
            <person name="Varghese N."/>
            <person name="Submissions S."/>
        </authorList>
    </citation>
    <scope>NUCLEOTIDE SEQUENCE [LARGE SCALE GENOMIC DNA]</scope>
    <source>
        <strain evidence="11">M83</strain>
    </source>
</reference>
<feature type="domain" description="Acyl-ACP thioesterase-like C-terminal" evidence="9">
    <location>
        <begin position="151"/>
        <end position="218"/>
    </location>
</feature>
<accession>A0A1H0A2T8</accession>
<evidence type="ECO:0000256" key="7">
    <source>
        <dbReference type="ARBA" id="ARBA00023160"/>
    </source>
</evidence>
<keyword evidence="3 10" id="KW-0378">Hydrolase</keyword>
<dbReference type="RefSeq" id="WP_074522246.1">
    <property type="nucleotide sequence ID" value="NZ_FNHZ01000010.1"/>
</dbReference>
<dbReference type="OrthoDB" id="9801517at2"/>
<organism evidence="10 11">
    <name type="scientific">Lachnospira pectinoschiza</name>
    <dbReference type="NCBI Taxonomy" id="28052"/>
    <lineage>
        <taxon>Bacteria</taxon>
        <taxon>Bacillati</taxon>
        <taxon>Bacillota</taxon>
        <taxon>Clostridia</taxon>
        <taxon>Lachnospirales</taxon>
        <taxon>Lachnospiraceae</taxon>
        <taxon>Lachnospira</taxon>
    </lineage>
</organism>
<dbReference type="GO" id="GO:0000036">
    <property type="term" value="F:acyl carrier activity"/>
    <property type="evidence" value="ECO:0007669"/>
    <property type="project" value="TreeGrafter"/>
</dbReference>
<evidence type="ECO:0000256" key="2">
    <source>
        <dbReference type="ARBA" id="ARBA00022516"/>
    </source>
</evidence>
<comment type="similarity">
    <text evidence="1">Belongs to the acyl-ACP thioesterase family.</text>
</comment>
<dbReference type="InterPro" id="IPR045023">
    <property type="entry name" value="FATA/B"/>
</dbReference>
<evidence type="ECO:0000256" key="6">
    <source>
        <dbReference type="ARBA" id="ARBA00023098"/>
    </source>
</evidence>
<evidence type="ECO:0000256" key="1">
    <source>
        <dbReference type="ARBA" id="ARBA00006500"/>
    </source>
</evidence>
<dbReference type="Pfam" id="PF01643">
    <property type="entry name" value="Acyl-ACP_TE"/>
    <property type="match status" value="1"/>
</dbReference>
<dbReference type="SUPFAM" id="SSF54637">
    <property type="entry name" value="Thioesterase/thiol ester dehydrase-isomerase"/>
    <property type="match status" value="2"/>
</dbReference>
<feature type="domain" description="Acyl-ACP thioesterase N-terminal hotdog" evidence="8">
    <location>
        <begin position="2"/>
        <end position="129"/>
    </location>
</feature>
<dbReference type="GO" id="GO:0016297">
    <property type="term" value="F:fatty acyl-[ACP] hydrolase activity"/>
    <property type="evidence" value="ECO:0007669"/>
    <property type="project" value="InterPro"/>
</dbReference>
<dbReference type="Pfam" id="PF20791">
    <property type="entry name" value="Acyl-ACP_TE_C"/>
    <property type="match status" value="1"/>
</dbReference>
<keyword evidence="2" id="KW-0444">Lipid biosynthesis</keyword>
<dbReference type="InterPro" id="IPR049427">
    <property type="entry name" value="Acyl-ACP_TE_C"/>
</dbReference>
<evidence type="ECO:0000256" key="3">
    <source>
        <dbReference type="ARBA" id="ARBA00022801"/>
    </source>
</evidence>
<name>A0A1H0A2T8_9FIRM</name>
<dbReference type="PANTHER" id="PTHR31727">
    <property type="entry name" value="OLEOYL-ACYL CARRIER PROTEIN THIOESTERASE 1, CHLOROPLASTIC"/>
    <property type="match status" value="1"/>
</dbReference>
<evidence type="ECO:0000256" key="4">
    <source>
        <dbReference type="ARBA" id="ARBA00022832"/>
    </source>
</evidence>
<keyword evidence="7" id="KW-0275">Fatty acid biosynthesis</keyword>
<dbReference type="InterPro" id="IPR029069">
    <property type="entry name" value="HotDog_dom_sf"/>
</dbReference>
<dbReference type="AlphaFoldDB" id="A0A1H0A2T8"/>
<dbReference type="Gene3D" id="3.10.129.10">
    <property type="entry name" value="Hotdog Thioesterase"/>
    <property type="match status" value="1"/>
</dbReference>
<evidence type="ECO:0000259" key="9">
    <source>
        <dbReference type="Pfam" id="PF20791"/>
    </source>
</evidence>
<sequence>MTFERSYRIGVEDIGYENLATNKTILEIMEDIASVHSASVGFGVKEIQDNNAAWALLDWKVKVIRRPDYDEEIKAVTWSRKADRLLAYRDFKLFDKDENLIAIGSSRWIYMNLEKRRPMKITADIMDRYESEDVSVFDEEIAKIDISALENKQEIASLNYKLRRRDMDYNGHMHNISYIDIANEVLPEELYFNKHFSDIRVEYKKEILKDDEVVVKYFQDNDRVLITFETENKLNAVIEYKN</sequence>
<evidence type="ECO:0000259" key="8">
    <source>
        <dbReference type="Pfam" id="PF01643"/>
    </source>
</evidence>
<dbReference type="CDD" id="cd00586">
    <property type="entry name" value="4HBT"/>
    <property type="match status" value="1"/>
</dbReference>
<evidence type="ECO:0000256" key="5">
    <source>
        <dbReference type="ARBA" id="ARBA00022946"/>
    </source>
</evidence>
<dbReference type="PANTHER" id="PTHR31727:SF6">
    <property type="entry name" value="OLEOYL-ACYL CARRIER PROTEIN THIOESTERASE 1, CHLOROPLASTIC"/>
    <property type="match status" value="1"/>
</dbReference>
<keyword evidence="5" id="KW-0809">Transit peptide</keyword>
<keyword evidence="4" id="KW-0276">Fatty acid metabolism</keyword>
<proteinExistence type="inferred from homology"/>
<protein>
    <submittedName>
        <fullName evidence="10">Medium-chain acyl-[acyl-carrier-protein] hydrolase</fullName>
    </submittedName>
</protein>